<feature type="region of interest" description="Disordered" evidence="1">
    <location>
        <begin position="86"/>
        <end position="174"/>
    </location>
</feature>
<feature type="compositionally biased region" description="Polar residues" evidence="1">
    <location>
        <begin position="1161"/>
        <end position="1175"/>
    </location>
</feature>
<gene>
    <name evidence="2" type="ORF">SADUNF_Sadunf05G0154600</name>
</gene>
<accession>A0A835KBK8</accession>
<dbReference type="Proteomes" id="UP000657918">
    <property type="component" value="Unassembled WGS sequence"/>
</dbReference>
<feature type="compositionally biased region" description="Low complexity" evidence="1">
    <location>
        <begin position="1278"/>
        <end position="1306"/>
    </location>
</feature>
<organism evidence="2 3">
    <name type="scientific">Salix dunnii</name>
    <dbReference type="NCBI Taxonomy" id="1413687"/>
    <lineage>
        <taxon>Eukaryota</taxon>
        <taxon>Viridiplantae</taxon>
        <taxon>Streptophyta</taxon>
        <taxon>Embryophyta</taxon>
        <taxon>Tracheophyta</taxon>
        <taxon>Spermatophyta</taxon>
        <taxon>Magnoliopsida</taxon>
        <taxon>eudicotyledons</taxon>
        <taxon>Gunneridae</taxon>
        <taxon>Pentapetalae</taxon>
        <taxon>rosids</taxon>
        <taxon>fabids</taxon>
        <taxon>Malpighiales</taxon>
        <taxon>Salicaceae</taxon>
        <taxon>Saliceae</taxon>
        <taxon>Salix</taxon>
    </lineage>
</organism>
<feature type="region of interest" description="Disordered" evidence="1">
    <location>
        <begin position="1224"/>
        <end position="1347"/>
    </location>
</feature>
<feature type="region of interest" description="Disordered" evidence="1">
    <location>
        <begin position="794"/>
        <end position="813"/>
    </location>
</feature>
<dbReference type="PANTHER" id="PTHR34798">
    <property type="entry name" value="PROTEIN TIME FOR COFFEE"/>
    <property type="match status" value="1"/>
</dbReference>
<reference evidence="2 3" key="1">
    <citation type="submission" date="2020-10" db="EMBL/GenBank/DDBJ databases">
        <title>Plant Genome Project.</title>
        <authorList>
            <person name="Zhang R.-G."/>
        </authorList>
    </citation>
    <scope>NUCLEOTIDE SEQUENCE [LARGE SCALE GENOMIC DNA]</scope>
    <source>
        <strain evidence="2">FAFU-HL-1</strain>
        <tissue evidence="2">Leaf</tissue>
    </source>
</reference>
<dbReference type="GO" id="GO:0042752">
    <property type="term" value="P:regulation of circadian rhythm"/>
    <property type="evidence" value="ECO:0007669"/>
    <property type="project" value="InterPro"/>
</dbReference>
<name>A0A835KBK8_9ROSI</name>
<feature type="region of interest" description="Disordered" evidence="1">
    <location>
        <begin position="250"/>
        <end position="287"/>
    </location>
</feature>
<feature type="region of interest" description="Disordered" evidence="1">
    <location>
        <begin position="952"/>
        <end position="975"/>
    </location>
</feature>
<dbReference type="InterPro" id="IPR039317">
    <property type="entry name" value="TIC"/>
</dbReference>
<evidence type="ECO:0000313" key="3">
    <source>
        <dbReference type="Proteomes" id="UP000657918"/>
    </source>
</evidence>
<sequence length="1363" mass="147855">MPESLKTSYPIGGAHRILTISVTERLELNNWNHQTLQYCLKNTDRLMEPYRRRGSRASLGSTRQVVVRCQILNVKKWWSNFMDRNREGRRSSSNMAASDGLSRRRQQRTTRDSTEEDGQIMVQETARLRDRGGSKRERDRESLSRNKRSRRGGDKLVQGRNKEEREETTEESIGYEYGYEIEDGEVSRLRPPPRAGKQVPGFKVAADEMIGVSVPRKARSASVKRSHESWVLGNGGFGCEDRRASTSPAASRSFEAASPSSSNVSVLKKTKSSVPKTRFPKVSKSSTSSVQEDIEIEIAEVLYGLKKQSHGPKNEEKAENDLQKIDSMDANGIAYDSKSSPNSNFSQTSICNQNNASVPDTLDGLASKKQKMDADSVLVHNSLIASAVADEREDAKMEVSATKLGKPSFYTESCEVSQDMIASKLASGLESQEEAMTQQDSKPAIEESGVATKEKSVLPEEKSPVSIKVDVDFRDSVLRKSISTVSKVDRQREKFEIDLMAPPPMVSSPEWDGFVDLSSNPKPTVQDVEMKMENMVKNKELLESSVEKEGVLFDEKVIRRDGEKRGLELEFEKPNHNEQQKLQPKAIVPKVETAGNSKLQLGVQPQSGSLPLSIVIPRWQSSNLLPLGYTTSFQTVVPMDGTTRSSKALQPPQFIPQPRRRRCATHHYIACNIRLQQQFTKTNHFWPAAAGSATPCGVKPKNLNAMPSAENIIIRHPSQGNYPVVNLNSAQDKVQAVSNIPDFTRNAGGSESAATLIDTSQKKQLVLHQPPQPAPAGNLMHGPAFIFSLNPQHQPSTAAMESQTGPSKSSSSFNNGLLSGSAVAGVKTISSALPGMTAAVSFSYPNLAANEAPYLTILPNNGYPFPISTPVGNPTFRGGTPAQALSFFNGSFYSSQMLHPSQLQQQQPQPVVQPGHQNASTSSGSSSHKQPQSQQPRGAHVSTNNFLTSTMMQSQQQLKPHIPSHHPRKLDSEMSGESTPIIADARASNSKKSVHGPNFTVPLQNFGLMASTNVGGGGNHGEKQQQKHQLSQEKNLMGGAELVPSQAFAMSFASFNGSKTASNLNFSAMAQNPPILQSFPDMTWQGYQVISAGQGTQKKNHQLSEGKTGGSSTNHDDGKKATFGRSSTSIGQTLIFDNSARTLSFVPSPFTGHWPSHSISAPTSIPMAANSSSTSQQQQLVQLQKQHVLQQPIGAAESKAPISSSLPLPSIDAKFSNNTTIFSQTQAQESTPQNPPRKNSSRTPSTQSPLASLSVSSTVHKNASQKQGRAPQGRSQISFGPSSKSSLSPKGQQISSSNHSPSSGGNTITTSKNANANLSVPAIQSQQCDNSSSGNAQKTSPVCGRNVPSILSTCPSHLSELKY</sequence>
<feature type="compositionally biased region" description="Low complexity" evidence="1">
    <location>
        <begin position="898"/>
        <end position="935"/>
    </location>
</feature>
<dbReference type="OrthoDB" id="784889at2759"/>
<feature type="region of interest" description="Disordered" evidence="1">
    <location>
        <begin position="1095"/>
        <end position="1125"/>
    </location>
</feature>
<evidence type="ECO:0000256" key="1">
    <source>
        <dbReference type="SAM" id="MobiDB-lite"/>
    </source>
</evidence>
<evidence type="ECO:0008006" key="4">
    <source>
        <dbReference type="Google" id="ProtNLM"/>
    </source>
</evidence>
<dbReference type="PANTHER" id="PTHR34798:SF1">
    <property type="entry name" value="TIC-LIKE PROTEIN"/>
    <property type="match status" value="1"/>
</dbReference>
<dbReference type="GO" id="GO:0005634">
    <property type="term" value="C:nucleus"/>
    <property type="evidence" value="ECO:0007669"/>
    <property type="project" value="TreeGrafter"/>
</dbReference>
<dbReference type="EMBL" id="JADGMS010000005">
    <property type="protein sequence ID" value="KAF9682886.1"/>
    <property type="molecule type" value="Genomic_DNA"/>
</dbReference>
<feature type="compositionally biased region" description="Polar residues" evidence="1">
    <location>
        <begin position="794"/>
        <end position="806"/>
    </location>
</feature>
<feature type="region of interest" description="Disordered" evidence="1">
    <location>
        <begin position="898"/>
        <end position="940"/>
    </location>
</feature>
<protein>
    <recommendedName>
        <fullName evidence="4">Time for coffee</fullName>
    </recommendedName>
</protein>
<feature type="region of interest" description="Disordered" evidence="1">
    <location>
        <begin position="433"/>
        <end position="459"/>
    </location>
</feature>
<proteinExistence type="predicted"/>
<feature type="compositionally biased region" description="Low complexity" evidence="1">
    <location>
        <begin position="250"/>
        <end position="265"/>
    </location>
</feature>
<feature type="compositionally biased region" description="Basic and acidic residues" evidence="1">
    <location>
        <begin position="126"/>
        <end position="144"/>
    </location>
</feature>
<keyword evidence="3" id="KW-1185">Reference proteome</keyword>
<feature type="compositionally biased region" description="Polar residues" evidence="1">
    <location>
        <begin position="1307"/>
        <end position="1340"/>
    </location>
</feature>
<evidence type="ECO:0000313" key="2">
    <source>
        <dbReference type="EMBL" id="KAF9682886.1"/>
    </source>
</evidence>
<feature type="region of interest" description="Disordered" evidence="1">
    <location>
        <begin position="1161"/>
        <end position="1183"/>
    </location>
</feature>
<comment type="caution">
    <text evidence="2">The sequence shown here is derived from an EMBL/GenBank/DDBJ whole genome shotgun (WGS) entry which is preliminary data.</text>
</comment>
<feature type="compositionally biased region" description="Polar residues" evidence="1">
    <location>
        <begin position="1224"/>
        <end position="1277"/>
    </location>
</feature>